<evidence type="ECO:0000313" key="1">
    <source>
        <dbReference type="EMBL" id="AUX43687.1"/>
    </source>
</evidence>
<proteinExistence type="predicted"/>
<reference evidence="1 2" key="1">
    <citation type="submission" date="2015-09" db="EMBL/GenBank/DDBJ databases">
        <title>Sorangium comparison.</title>
        <authorList>
            <person name="Zaburannyi N."/>
            <person name="Bunk B."/>
            <person name="Overmann J."/>
            <person name="Mueller R."/>
        </authorList>
    </citation>
    <scope>NUCLEOTIDE SEQUENCE [LARGE SCALE GENOMIC DNA]</scope>
    <source>
        <strain evidence="1 2">So ce26</strain>
    </source>
</reference>
<gene>
    <name evidence="1" type="ORF">SOCE26_051390</name>
</gene>
<evidence type="ECO:0000313" key="2">
    <source>
        <dbReference type="Proteomes" id="UP000238348"/>
    </source>
</evidence>
<dbReference type="AlphaFoldDB" id="A0A2L0EWL2"/>
<dbReference type="RefSeq" id="WP_159397294.1">
    <property type="nucleotide sequence ID" value="NZ_CP012673.1"/>
</dbReference>
<dbReference type="EMBL" id="CP012673">
    <property type="protein sequence ID" value="AUX43687.1"/>
    <property type="molecule type" value="Genomic_DNA"/>
</dbReference>
<dbReference type="Proteomes" id="UP000238348">
    <property type="component" value="Chromosome"/>
</dbReference>
<organism evidence="1 2">
    <name type="scientific">Sorangium cellulosum</name>
    <name type="common">Polyangium cellulosum</name>
    <dbReference type="NCBI Taxonomy" id="56"/>
    <lineage>
        <taxon>Bacteria</taxon>
        <taxon>Pseudomonadati</taxon>
        <taxon>Myxococcota</taxon>
        <taxon>Polyangia</taxon>
        <taxon>Polyangiales</taxon>
        <taxon>Polyangiaceae</taxon>
        <taxon>Sorangium</taxon>
    </lineage>
</organism>
<accession>A0A2L0EWL2</accession>
<protein>
    <submittedName>
        <fullName evidence="1">Uncharacterized protein</fullName>
    </submittedName>
</protein>
<name>A0A2L0EWL2_SORCE</name>
<sequence>MVHVWVSILLGAPRVIFCLAAGQSIYMPMLEAEFFKARLTLKPSFFFSCG</sequence>